<dbReference type="RefSeq" id="XP_026611749.1">
    <property type="nucleotide sequence ID" value="XM_026757786.1"/>
</dbReference>
<dbReference type="GO" id="GO:0005509">
    <property type="term" value="F:calcium ion binding"/>
    <property type="evidence" value="ECO:0007669"/>
    <property type="project" value="InterPro"/>
</dbReference>
<evidence type="ECO:0000256" key="13">
    <source>
        <dbReference type="RuleBase" id="RU361193"/>
    </source>
</evidence>
<evidence type="ECO:0000256" key="12">
    <source>
        <dbReference type="PIRSR" id="PIRSR601382-3"/>
    </source>
</evidence>
<evidence type="ECO:0000256" key="3">
    <source>
        <dbReference type="ARBA" id="ARBA00004321"/>
    </source>
</evidence>
<dbReference type="SUPFAM" id="SSF48225">
    <property type="entry name" value="Seven-hairpin glycosidases"/>
    <property type="match status" value="1"/>
</dbReference>
<evidence type="ECO:0000256" key="8">
    <source>
        <dbReference type="ARBA" id="ARBA00023329"/>
    </source>
</evidence>
<reference evidence="16" key="1">
    <citation type="submission" date="2018-08" db="EMBL/GenBank/DDBJ databases">
        <title>Draft genome sequence of azole-resistant Aspergillus thermomutatus (Neosartorya pseudofischeri) strain HMR AF 39, isolated from a human nasal aspirate.</title>
        <authorList>
            <person name="Parent-Michaud M."/>
            <person name="Dufresne P.J."/>
            <person name="Fournier E."/>
            <person name="Martineau C."/>
            <person name="Moreira S."/>
            <person name="Perkins V."/>
            <person name="De Repentigny L."/>
            <person name="Dufresne S.F."/>
        </authorList>
    </citation>
    <scope>NUCLEOTIDE SEQUENCE [LARGE SCALE GENOMIC DNA]</scope>
    <source>
        <strain evidence="16">HMR AF 39</strain>
    </source>
</reference>
<dbReference type="InterPro" id="IPR012341">
    <property type="entry name" value="6hp_glycosidase-like_sf"/>
</dbReference>
<dbReference type="InterPro" id="IPR050749">
    <property type="entry name" value="Glycosyl_Hydrolase_47"/>
</dbReference>
<comment type="caution">
    <text evidence="16">The sequence shown here is derived from an EMBL/GenBank/DDBJ whole genome shotgun (WGS) entry which is preliminary data.</text>
</comment>
<evidence type="ECO:0000256" key="5">
    <source>
        <dbReference type="ARBA" id="ARBA00007658"/>
    </source>
</evidence>
<dbReference type="EMBL" id="NKHU02000210">
    <property type="protein sequence ID" value="RHZ47886.1"/>
    <property type="molecule type" value="Genomic_DNA"/>
</dbReference>
<evidence type="ECO:0000256" key="2">
    <source>
        <dbReference type="ARBA" id="ARBA00001946"/>
    </source>
</evidence>
<dbReference type="PANTHER" id="PTHR11742">
    <property type="entry name" value="MANNOSYL-OLIGOSACCHARIDE ALPHA-1,2-MANNOSIDASE-RELATED"/>
    <property type="match status" value="1"/>
</dbReference>
<dbReference type="GO" id="GO:0016020">
    <property type="term" value="C:membrane"/>
    <property type="evidence" value="ECO:0007669"/>
    <property type="project" value="InterPro"/>
</dbReference>
<dbReference type="GO" id="GO:0060205">
    <property type="term" value="C:cytoplasmic vesicle lumen"/>
    <property type="evidence" value="ECO:0007669"/>
    <property type="project" value="UniProtKB-SubCell"/>
</dbReference>
<dbReference type="Gene3D" id="1.50.10.10">
    <property type="match status" value="1"/>
</dbReference>
<accession>A0A397GEP1</accession>
<protein>
    <recommendedName>
        <fullName evidence="13">alpha-1,2-Mannosidase</fullName>
        <ecNumber evidence="13">3.2.1.-</ecNumber>
    </recommendedName>
</protein>
<dbReference type="Proteomes" id="UP000215305">
    <property type="component" value="Unassembled WGS sequence"/>
</dbReference>
<organism evidence="16 17">
    <name type="scientific">Aspergillus thermomutatus</name>
    <name type="common">Neosartorya pseudofischeri</name>
    <dbReference type="NCBI Taxonomy" id="41047"/>
    <lineage>
        <taxon>Eukaryota</taxon>
        <taxon>Fungi</taxon>
        <taxon>Dikarya</taxon>
        <taxon>Ascomycota</taxon>
        <taxon>Pezizomycotina</taxon>
        <taxon>Eurotiomycetes</taxon>
        <taxon>Eurotiomycetidae</taxon>
        <taxon>Eurotiales</taxon>
        <taxon>Aspergillaceae</taxon>
        <taxon>Aspergillus</taxon>
        <taxon>Aspergillus subgen. Fumigati</taxon>
    </lineage>
</organism>
<sequence>MNIKRRHSFIVSVTAVSLVCLYFYFSSSSWSIPTEVKGQVTSQKEPGPSPDQNIVSDESRQKAPVTKPTLLWTRRPTRYPVLSMTPLPIEKPRKLPKVQADFPAETDPQKAQVRTQREKAVKDAFTRCWTAYKSRAWLADEVTPFSGITRNWFGGWGATLVDSLDTLWIMGLREEFEEAVSAVVQINFETTSLSQINTFETNIRYLGGLLAAYDLSLDKRLLSKAVEVGEMLYAAFDTPNRMPITRWDFRSAARSEEQVASESVLVAEIGSFTLEFTRLSQITGDPKWFDAIHRVMSIFYRQQDRTKLPGMWPVVVNARAEDFTQDTTYTLGAMADSVYEYLPKMHALVGGVLPMYESMYRDAMDTAIQYNLFRPMTPDEADILLAGAARIVSEAGQPSRVTLEPKGEHLICFAGGMMALGGRLMQNDTHIDLGQKLTDGCVWTYKALPSGIMPEVFHMSPCASQASCPWDEAQWQREVVSRVKDPQTQTATDIIHEQRLPKGFTAIADPRYLLRPEAIESVFILYRITGREDLLDAGWAMFEAIQKATETDFANAALSDITVPQPPQTDSMESFWMGETLKYFFLLFSSPDLISLDEYVFNTEAHPLKRAK</sequence>
<keyword evidence="13" id="KW-0326">Glycosidase</keyword>
<dbReference type="GO" id="GO:0036503">
    <property type="term" value="P:ERAD pathway"/>
    <property type="evidence" value="ECO:0007669"/>
    <property type="project" value="UniProtKB-ARBA"/>
</dbReference>
<name>A0A397GEP1_ASPTH</name>
<evidence type="ECO:0000256" key="1">
    <source>
        <dbReference type="ARBA" id="ARBA00001913"/>
    </source>
</evidence>
<comment type="similarity">
    <text evidence="5 13">Belongs to the glycosyl hydrolase 47 family.</text>
</comment>
<dbReference type="InterPro" id="IPR001382">
    <property type="entry name" value="Glyco_hydro_47"/>
</dbReference>
<feature type="active site" description="Proton donor" evidence="10">
    <location>
        <position position="455"/>
    </location>
</feature>
<evidence type="ECO:0000256" key="4">
    <source>
        <dbReference type="ARBA" id="ARBA00004922"/>
    </source>
</evidence>
<comment type="cofactor">
    <cofactor evidence="2">
        <name>Mg(2+)</name>
        <dbReference type="ChEBI" id="CHEBI:18420"/>
    </cofactor>
</comment>
<proteinExistence type="inferred from homology"/>
<dbReference type="AlphaFoldDB" id="A0A397GEP1"/>
<feature type="transmembrane region" description="Helical" evidence="15">
    <location>
        <begin position="7"/>
        <end position="25"/>
    </location>
</feature>
<dbReference type="OrthoDB" id="8118055at2759"/>
<evidence type="ECO:0000313" key="16">
    <source>
        <dbReference type="EMBL" id="RHZ47886.1"/>
    </source>
</evidence>
<feature type="compositionally biased region" description="Polar residues" evidence="14">
    <location>
        <begin position="39"/>
        <end position="56"/>
    </location>
</feature>
<feature type="disulfide bond" evidence="12">
    <location>
        <begin position="412"/>
        <end position="441"/>
    </location>
</feature>
<evidence type="ECO:0000313" key="17">
    <source>
        <dbReference type="Proteomes" id="UP000215305"/>
    </source>
</evidence>
<dbReference type="GeneID" id="38126141"/>
<gene>
    <name evidence="16" type="ORF">CDV56_104167</name>
</gene>
<keyword evidence="15" id="KW-0812">Transmembrane</keyword>
<dbReference type="STRING" id="41047.A0A397GEP1"/>
<keyword evidence="11" id="KW-0106">Calcium</keyword>
<dbReference type="FunFam" id="1.50.10.10:FF:000037">
    <property type="entry name" value="alpha-1,2-Mannosidase"/>
    <property type="match status" value="1"/>
</dbReference>
<dbReference type="PRINTS" id="PR00747">
    <property type="entry name" value="GLYHDRLASE47"/>
</dbReference>
<evidence type="ECO:0000256" key="14">
    <source>
        <dbReference type="SAM" id="MobiDB-lite"/>
    </source>
</evidence>
<evidence type="ECO:0000256" key="7">
    <source>
        <dbReference type="ARBA" id="ARBA00023157"/>
    </source>
</evidence>
<feature type="active site" evidence="10">
    <location>
        <position position="336"/>
    </location>
</feature>
<evidence type="ECO:0000256" key="10">
    <source>
        <dbReference type="PIRSR" id="PIRSR601382-1"/>
    </source>
</evidence>
<dbReference type="PANTHER" id="PTHR11742:SF89">
    <property type="entry name" value="ALPHA-1,2-MANNOSIDASE"/>
    <property type="match status" value="1"/>
</dbReference>
<feature type="region of interest" description="Disordered" evidence="14">
    <location>
        <begin position="39"/>
        <end position="66"/>
    </location>
</feature>
<dbReference type="UniPathway" id="UPA00378"/>
<keyword evidence="11" id="KW-0479">Metal-binding</keyword>
<dbReference type="GO" id="GO:0005783">
    <property type="term" value="C:endoplasmic reticulum"/>
    <property type="evidence" value="ECO:0007669"/>
    <property type="project" value="TreeGrafter"/>
</dbReference>
<dbReference type="VEuPathDB" id="FungiDB:CDV56_104167"/>
<dbReference type="EC" id="3.2.1.-" evidence="13"/>
<dbReference type="InterPro" id="IPR036026">
    <property type="entry name" value="Seven-hairpin_glycosidases"/>
</dbReference>
<dbReference type="GO" id="GO:0004571">
    <property type="term" value="F:mannosyl-oligosaccharide 1,2-alpha-mannosidase activity"/>
    <property type="evidence" value="ECO:0007669"/>
    <property type="project" value="InterPro"/>
</dbReference>
<comment type="subcellular location">
    <subcellularLocation>
        <location evidence="3">Cytoplasmic vesicle lumen</location>
    </subcellularLocation>
</comment>
<evidence type="ECO:0000256" key="9">
    <source>
        <dbReference type="ARBA" id="ARBA00024790"/>
    </source>
</evidence>
<keyword evidence="15" id="KW-1133">Transmembrane helix</keyword>
<keyword evidence="15" id="KW-0472">Membrane</keyword>
<dbReference type="GO" id="GO:0005975">
    <property type="term" value="P:carbohydrate metabolic process"/>
    <property type="evidence" value="ECO:0007669"/>
    <property type="project" value="InterPro"/>
</dbReference>
<evidence type="ECO:0000256" key="11">
    <source>
        <dbReference type="PIRSR" id="PIRSR601382-2"/>
    </source>
</evidence>
<feature type="binding site" evidence="11">
    <location>
        <position position="603"/>
    </location>
    <ligand>
        <name>Ca(2+)</name>
        <dbReference type="ChEBI" id="CHEBI:29108"/>
    </ligand>
</feature>
<feature type="active site" evidence="10">
    <location>
        <position position="517"/>
    </location>
</feature>
<comment type="cofactor">
    <cofactor evidence="1 11">
        <name>Ca(2+)</name>
        <dbReference type="ChEBI" id="CHEBI:29108"/>
    </cofactor>
</comment>
<evidence type="ECO:0000256" key="6">
    <source>
        <dbReference type="ARBA" id="ARBA00022801"/>
    </source>
</evidence>
<dbReference type="Pfam" id="PF01532">
    <property type="entry name" value="Glyco_hydro_47"/>
    <property type="match status" value="1"/>
</dbReference>
<feature type="active site" description="Proton donor" evidence="10">
    <location>
        <position position="200"/>
    </location>
</feature>
<comment type="pathway">
    <text evidence="4">Protein modification; protein glycosylation.</text>
</comment>
<evidence type="ECO:0000256" key="15">
    <source>
        <dbReference type="SAM" id="Phobius"/>
    </source>
</evidence>
<keyword evidence="17" id="KW-1185">Reference proteome</keyword>
<keyword evidence="7 12" id="KW-1015">Disulfide bond</keyword>
<keyword evidence="6 13" id="KW-0378">Hydrolase</keyword>
<keyword evidence="8" id="KW-0968">Cytoplasmic vesicle</keyword>
<comment type="function">
    <text evidence="9">Involved in the maturation of Asn-linked oligosaccharides. Progressively trims alpha-1,2-linked mannose residues from Man(9)GlcNAc(2) to produce Man(5)GlcNAc(2).</text>
</comment>